<dbReference type="PATRIC" id="fig|926562.3.peg.1635"/>
<keyword evidence="5" id="KW-1185">Reference proteome</keyword>
<dbReference type="Pfam" id="PF04336">
    <property type="entry name" value="ACP_PD"/>
    <property type="match status" value="1"/>
</dbReference>
<dbReference type="STRING" id="926562.Oweho_1632"/>
<dbReference type="OrthoDB" id="8442777at2"/>
<dbReference type="eggNOG" id="COG3124">
    <property type="taxonomic scope" value="Bacteria"/>
</dbReference>
<dbReference type="GO" id="GO:0006633">
    <property type="term" value="P:fatty acid biosynthetic process"/>
    <property type="evidence" value="ECO:0007669"/>
    <property type="project" value="InterPro"/>
</dbReference>
<accession>G8QZY0</accession>
<dbReference type="Proteomes" id="UP000005631">
    <property type="component" value="Chromosome"/>
</dbReference>
<evidence type="ECO:0008006" key="6">
    <source>
        <dbReference type="Google" id="ProtNLM"/>
    </source>
</evidence>
<sequence length="200" mass="23371">MNFLAHLLLSNNDDDIMVGNFIADSVRSAEYGQFKPEVVEGIKLHHKIDFFTDNHSIVEESKERLRPTQSKYSPVVVDILYDHFLAKNFDQYSDVPLEEFAANAYDLFNRRWDELPKGVQRILPYMENGNWLVNYGNRYGLERVFMGMSKRASFQNDMKAAVAQMFDDYDLFADEFARFFPELKNYVDGEIARIPWGIGR</sequence>
<keyword evidence="1" id="KW-0444">Lipid biosynthesis</keyword>
<dbReference type="PANTHER" id="PTHR38764:SF1">
    <property type="entry name" value="ACYL CARRIER PROTEIN PHOSPHODIESTERASE"/>
    <property type="match status" value="1"/>
</dbReference>
<keyword evidence="3" id="KW-0443">Lipid metabolism</keyword>
<organism evidence="4 5">
    <name type="scientific">Owenweeksia hongkongensis (strain DSM 17368 / CIP 108786 / JCM 12287 / NRRL B-23963 / UST20020801)</name>
    <dbReference type="NCBI Taxonomy" id="926562"/>
    <lineage>
        <taxon>Bacteria</taxon>
        <taxon>Pseudomonadati</taxon>
        <taxon>Bacteroidota</taxon>
        <taxon>Flavobacteriia</taxon>
        <taxon>Flavobacteriales</taxon>
        <taxon>Owenweeksiaceae</taxon>
        <taxon>Owenweeksia</taxon>
    </lineage>
</organism>
<dbReference type="PANTHER" id="PTHR38764">
    <property type="entry name" value="ACYL CARRIER PROTEIN PHOSPHODIESTERASE"/>
    <property type="match status" value="1"/>
</dbReference>
<dbReference type="EMBL" id="CP003156">
    <property type="protein sequence ID" value="AEV32620.1"/>
    <property type="molecule type" value="Genomic_DNA"/>
</dbReference>
<protein>
    <recommendedName>
        <fullName evidence="6">Acyl carrier protein phosphodiesterase</fullName>
    </recommendedName>
</protein>
<keyword evidence="2" id="KW-0378">Hydrolase</keyword>
<dbReference type="KEGG" id="oho:Oweho_1632"/>
<evidence type="ECO:0000256" key="1">
    <source>
        <dbReference type="ARBA" id="ARBA00022516"/>
    </source>
</evidence>
<evidence type="ECO:0000256" key="3">
    <source>
        <dbReference type="ARBA" id="ARBA00023098"/>
    </source>
</evidence>
<evidence type="ECO:0000256" key="2">
    <source>
        <dbReference type="ARBA" id="ARBA00022801"/>
    </source>
</evidence>
<reference evidence="4 5" key="1">
    <citation type="journal article" date="2012" name="Stand. Genomic Sci.">
        <title>Genome sequence of the orange-pigmented seawater bacterium Owenweeksia hongkongensis type strain (UST20020801(T)).</title>
        <authorList>
            <person name="Riedel T."/>
            <person name="Held B."/>
            <person name="Nolan M."/>
            <person name="Lucas S."/>
            <person name="Lapidus A."/>
            <person name="Tice H."/>
            <person name="Del Rio T.G."/>
            <person name="Cheng J.F."/>
            <person name="Han C."/>
            <person name="Tapia R."/>
            <person name="Goodwin L.A."/>
            <person name="Pitluck S."/>
            <person name="Liolios K."/>
            <person name="Mavromatis K."/>
            <person name="Pagani I."/>
            <person name="Ivanova N."/>
            <person name="Mikhailova N."/>
            <person name="Pati A."/>
            <person name="Chen A."/>
            <person name="Palaniappan K."/>
            <person name="Rohde M."/>
            <person name="Tindall B.J."/>
            <person name="Detter J.C."/>
            <person name="Goker M."/>
            <person name="Woyke T."/>
            <person name="Bristow J."/>
            <person name="Eisen J.A."/>
            <person name="Markowitz V."/>
            <person name="Hugenholtz P."/>
            <person name="Klenk H.P."/>
            <person name="Kyrpides N.C."/>
        </authorList>
    </citation>
    <scope>NUCLEOTIDE SEQUENCE</scope>
    <source>
        <strain evidence="5">DSM 17368 / JCM 12287 / NRRL B-23963</strain>
    </source>
</reference>
<dbReference type="GO" id="GO:0008770">
    <property type="term" value="F:[acyl-carrier-protein] phosphodiesterase activity"/>
    <property type="evidence" value="ECO:0007669"/>
    <property type="project" value="InterPro"/>
</dbReference>
<evidence type="ECO:0000313" key="5">
    <source>
        <dbReference type="Proteomes" id="UP000005631"/>
    </source>
</evidence>
<dbReference type="HOGENOM" id="CLU_099370_1_1_10"/>
<dbReference type="AlphaFoldDB" id="G8QZY0"/>
<gene>
    <name evidence="4" type="ordered locus">Oweho_1632</name>
</gene>
<dbReference type="InterPro" id="IPR007431">
    <property type="entry name" value="ACP_PD"/>
</dbReference>
<dbReference type="PIRSF" id="PIRSF011489">
    <property type="entry name" value="DUF479"/>
    <property type="match status" value="1"/>
</dbReference>
<proteinExistence type="predicted"/>
<name>G8QZY0_OWEHD</name>
<evidence type="ECO:0000313" key="4">
    <source>
        <dbReference type="EMBL" id="AEV32620.1"/>
    </source>
</evidence>